<dbReference type="Pfam" id="PF00563">
    <property type="entry name" value="EAL"/>
    <property type="match status" value="1"/>
</dbReference>
<proteinExistence type="predicted"/>
<dbReference type="SMART" id="SM00052">
    <property type="entry name" value="EAL"/>
    <property type="match status" value="1"/>
</dbReference>
<dbReference type="PATRIC" id="fig|1430899.3.peg.2789"/>
<dbReference type="InterPro" id="IPR001633">
    <property type="entry name" value="EAL_dom"/>
</dbReference>
<dbReference type="CDD" id="cd01948">
    <property type="entry name" value="EAL"/>
    <property type="match status" value="1"/>
</dbReference>
<evidence type="ECO:0000313" key="2">
    <source>
        <dbReference type="EMBL" id="KMT57724.1"/>
    </source>
</evidence>
<dbReference type="PANTHER" id="PTHR33121">
    <property type="entry name" value="CYCLIC DI-GMP PHOSPHODIESTERASE PDEF"/>
    <property type="match status" value="1"/>
</dbReference>
<dbReference type="Gene3D" id="3.20.20.450">
    <property type="entry name" value="EAL domain"/>
    <property type="match status" value="1"/>
</dbReference>
<dbReference type="GO" id="GO:0071111">
    <property type="term" value="F:cyclic-guanylate-specific phosphodiesterase activity"/>
    <property type="evidence" value="ECO:0007669"/>
    <property type="project" value="InterPro"/>
</dbReference>
<dbReference type="SUPFAM" id="SSF141868">
    <property type="entry name" value="EAL domain-like"/>
    <property type="match status" value="1"/>
</dbReference>
<dbReference type="Proteomes" id="UP000052258">
    <property type="component" value="Unassembled WGS sequence"/>
</dbReference>
<name>A0A0J8GA74_9LIST</name>
<comment type="caution">
    <text evidence="2">The sequence shown here is derived from an EMBL/GenBank/DDBJ whole genome shotgun (WGS) entry which is preliminary data.</text>
</comment>
<dbReference type="AlphaFoldDB" id="A0A0J8GA74"/>
<accession>A0A0J8GA74</accession>
<dbReference type="PANTHER" id="PTHR33121:SF71">
    <property type="entry name" value="OXYGEN SENSOR PROTEIN DOSP"/>
    <property type="match status" value="1"/>
</dbReference>
<dbReference type="PROSITE" id="PS50883">
    <property type="entry name" value="EAL"/>
    <property type="match status" value="1"/>
</dbReference>
<evidence type="ECO:0000259" key="1">
    <source>
        <dbReference type="PROSITE" id="PS50883"/>
    </source>
</evidence>
<dbReference type="InterPro" id="IPR050706">
    <property type="entry name" value="Cyclic-di-GMP_PDE-like"/>
</dbReference>
<reference evidence="2 3" key="1">
    <citation type="journal article" date="2015" name="Genome Biol. Evol.">
        <title>Comparative Genomics of Listeria Sensu Lato: Genus-Wide Differences in Evolutionary Dynamics and the Progressive Gain of Complex, Potentially Pathogenicity-Related Traits through Lateral Gene Transfer.</title>
        <authorList>
            <person name="Chiara M."/>
            <person name="Caruso M."/>
            <person name="D'Erchia A.M."/>
            <person name="Manzari C."/>
            <person name="Fraccalvieri R."/>
            <person name="Goffredo E."/>
            <person name="Latorre L."/>
            <person name="Miccolupo A."/>
            <person name="Padalino I."/>
            <person name="Santagada G."/>
            <person name="Chiocco D."/>
            <person name="Pesole G."/>
            <person name="Horner D.S."/>
            <person name="Parisi A."/>
        </authorList>
    </citation>
    <scope>NUCLEOTIDE SEQUENCE [LARGE SCALE GENOMIC DNA]</scope>
    <source>
        <strain evidence="2 3">1991</strain>
    </source>
</reference>
<dbReference type="EMBL" id="AZHO01000041">
    <property type="protein sequence ID" value="KMT57724.1"/>
    <property type="molecule type" value="Genomic_DNA"/>
</dbReference>
<feature type="domain" description="EAL" evidence="1">
    <location>
        <begin position="1"/>
        <end position="244"/>
    </location>
</feature>
<gene>
    <name evidence="2" type="ORF">X560_2737</name>
</gene>
<protein>
    <submittedName>
        <fullName evidence="2">EAL domain-containing protein</fullName>
    </submittedName>
</protein>
<dbReference type="OrthoDB" id="9759607at2"/>
<evidence type="ECO:0000313" key="3">
    <source>
        <dbReference type="Proteomes" id="UP000052258"/>
    </source>
</evidence>
<dbReference type="InterPro" id="IPR035919">
    <property type="entry name" value="EAL_sf"/>
</dbReference>
<sequence>MVISTSEIMEAIRDVAYLVYYQPKVDAKTEEIVGYEALVRLQTKKGILAPAEFFREVVHLYAARDMQHFVLSTVMKQIDELEGKYPISVNIPSGDVTNDAYMDALYEQVKKDMRYPEALNLEIVERLEITRLEAACHNLMKLKSLGVKVSLDDFGQGYSSLSYLQSLPVDYVKTDRSSISLIKTNERQRIILRAIINLSHDLGCLVVVEGVEDEKEIAILRAMSVDYFQGYYFGRPKPINKRNL</sequence>
<dbReference type="RefSeq" id="WP_007473034.1">
    <property type="nucleotide sequence ID" value="NZ_KQ130624.1"/>
</dbReference>
<organism evidence="2 3">
    <name type="scientific">Listeria fleischmannii 1991</name>
    <dbReference type="NCBI Taxonomy" id="1430899"/>
    <lineage>
        <taxon>Bacteria</taxon>
        <taxon>Bacillati</taxon>
        <taxon>Bacillota</taxon>
        <taxon>Bacilli</taxon>
        <taxon>Bacillales</taxon>
        <taxon>Listeriaceae</taxon>
        <taxon>Listeria</taxon>
    </lineage>
</organism>
<keyword evidence="3" id="KW-1185">Reference proteome</keyword>